<dbReference type="KEGG" id="lsd:EMK97_16345"/>
<reference evidence="2 3" key="1">
    <citation type="submission" date="2018-12" db="EMBL/GenBank/DDBJ databases">
        <title>Complete genome of Litorilituus sediminis.</title>
        <authorList>
            <person name="Liu A."/>
            <person name="Rong J."/>
        </authorList>
    </citation>
    <scope>NUCLEOTIDE SEQUENCE [LARGE SCALE GENOMIC DNA]</scope>
    <source>
        <strain evidence="2 3">JCM 17549</strain>
    </source>
</reference>
<sequence length="62" mass="6829">MFGQLFICIVGIFSLVMGLMQGDYLWAACGFFMSLSGVHIIYQLVTGKSIYSTLADKPSSRD</sequence>
<keyword evidence="1" id="KW-0812">Transmembrane</keyword>
<keyword evidence="1" id="KW-0472">Membrane</keyword>
<dbReference type="RefSeq" id="WP_130603855.1">
    <property type="nucleotide sequence ID" value="NZ_CP034759.1"/>
</dbReference>
<organism evidence="2 3">
    <name type="scientific">Litorilituus sediminis</name>
    <dbReference type="NCBI Taxonomy" id="718192"/>
    <lineage>
        <taxon>Bacteria</taxon>
        <taxon>Pseudomonadati</taxon>
        <taxon>Pseudomonadota</taxon>
        <taxon>Gammaproteobacteria</taxon>
        <taxon>Alteromonadales</taxon>
        <taxon>Colwelliaceae</taxon>
        <taxon>Litorilituus</taxon>
    </lineage>
</organism>
<evidence type="ECO:0000313" key="2">
    <source>
        <dbReference type="EMBL" id="QBG37188.1"/>
    </source>
</evidence>
<dbReference type="OrthoDB" id="9968040at2"/>
<gene>
    <name evidence="2" type="ORF">EMK97_16345</name>
</gene>
<protein>
    <submittedName>
        <fullName evidence="2">Uncharacterized protein</fullName>
    </submittedName>
</protein>
<accession>A0A4P6P7Y0</accession>
<feature type="transmembrane region" description="Helical" evidence="1">
    <location>
        <begin position="24"/>
        <end position="45"/>
    </location>
</feature>
<keyword evidence="1" id="KW-1133">Transmembrane helix</keyword>
<dbReference type="Proteomes" id="UP000290244">
    <property type="component" value="Chromosome"/>
</dbReference>
<keyword evidence="3" id="KW-1185">Reference proteome</keyword>
<evidence type="ECO:0000256" key="1">
    <source>
        <dbReference type="SAM" id="Phobius"/>
    </source>
</evidence>
<dbReference type="AlphaFoldDB" id="A0A4P6P7Y0"/>
<evidence type="ECO:0000313" key="3">
    <source>
        <dbReference type="Proteomes" id="UP000290244"/>
    </source>
</evidence>
<dbReference type="EMBL" id="CP034759">
    <property type="protein sequence ID" value="QBG37188.1"/>
    <property type="molecule type" value="Genomic_DNA"/>
</dbReference>
<name>A0A4P6P7Y0_9GAMM</name>
<proteinExistence type="predicted"/>